<proteinExistence type="predicted"/>
<evidence type="ECO:0000313" key="2">
    <source>
        <dbReference type="Proteomes" id="UP001208689"/>
    </source>
</evidence>
<dbReference type="Proteomes" id="UP001208689">
    <property type="component" value="Chromosome"/>
</dbReference>
<reference evidence="1" key="1">
    <citation type="submission" date="2022-09" db="EMBL/GenBank/DDBJ databases">
        <title>Actin cytoskeleton and complex cell architecture in an #Asgard archaeon.</title>
        <authorList>
            <person name="Ponce Toledo R.I."/>
            <person name="Schleper C."/>
            <person name="Rodrigues Oliveira T."/>
            <person name="Wollweber F."/>
            <person name="Xu J."/>
            <person name="Rittmann S."/>
            <person name="Klingl A."/>
            <person name="Pilhofer M."/>
        </authorList>
    </citation>
    <scope>NUCLEOTIDE SEQUENCE</scope>
    <source>
        <strain evidence="1">B-35</strain>
    </source>
</reference>
<protein>
    <submittedName>
        <fullName evidence="1">Uncharacterized protein</fullName>
    </submittedName>
</protein>
<sequence length="111" mass="12709">MNGKTVFKADRQLDPELDYAFEKMIQKISFEAKISPQLLRKYGGEAFKDWESKTGKPISSLNAMKPEDRSSNIYAILDKFRHSLEHIVPSVRKMDKTMCIASVSMEIMFGS</sequence>
<organism evidence="1 2">
    <name type="scientific">Candidatus Lokiarchaeum ossiferum</name>
    <dbReference type="NCBI Taxonomy" id="2951803"/>
    <lineage>
        <taxon>Archaea</taxon>
        <taxon>Promethearchaeati</taxon>
        <taxon>Promethearchaeota</taxon>
        <taxon>Promethearchaeia</taxon>
        <taxon>Promethearchaeales</taxon>
        <taxon>Promethearchaeaceae</taxon>
        <taxon>Candidatus Lokiarchaeum</taxon>
    </lineage>
</organism>
<name>A0ABY6HY30_9ARCH</name>
<evidence type="ECO:0000313" key="1">
    <source>
        <dbReference type="EMBL" id="UYP47772.1"/>
    </source>
</evidence>
<keyword evidence="2" id="KW-1185">Reference proteome</keyword>
<dbReference type="EMBL" id="CP104013">
    <property type="protein sequence ID" value="UYP47772.1"/>
    <property type="molecule type" value="Genomic_DNA"/>
</dbReference>
<gene>
    <name evidence="1" type="ORF">NEF87_004057</name>
</gene>
<accession>A0ABY6HY30</accession>